<dbReference type="GO" id="GO:0009295">
    <property type="term" value="C:nucleoid"/>
    <property type="evidence" value="ECO:0007669"/>
    <property type="project" value="UniProtKB-SubCell"/>
</dbReference>
<dbReference type="GO" id="GO:0000976">
    <property type="term" value="F:transcription cis-regulatory region binding"/>
    <property type="evidence" value="ECO:0007669"/>
    <property type="project" value="TreeGrafter"/>
</dbReference>
<evidence type="ECO:0000256" key="2">
    <source>
        <dbReference type="ARBA" id="ARBA00022490"/>
    </source>
</evidence>
<evidence type="ECO:0000256" key="3">
    <source>
        <dbReference type="ARBA" id="ARBA00022737"/>
    </source>
</evidence>
<dbReference type="PANTHER" id="PTHR34701:SF1">
    <property type="entry name" value="TRANSCRIPTIONAL REGULATOR MRAZ"/>
    <property type="match status" value="1"/>
</dbReference>
<sequence>MMLGTFSSNLTSQRRVAVPIKFRKELGKTFIVARWYENCLVVVSKANWQELLNKLTGRSKILTSPVRDTDRFILGSAYDLITDSQGRVVLPESLVKFAKLRTEVVFVGLGDRVEVWDKAEWSRREEYFTRNASEMIEKLAEDEKGSQ</sequence>
<comment type="subunit">
    <text evidence="7">Forms oligomers.</text>
</comment>
<dbReference type="Gene3D" id="3.40.1550.20">
    <property type="entry name" value="Transcriptional regulator MraZ domain"/>
    <property type="match status" value="1"/>
</dbReference>
<dbReference type="InterPro" id="IPR035642">
    <property type="entry name" value="MraZ_N"/>
</dbReference>
<dbReference type="GO" id="GO:0003700">
    <property type="term" value="F:DNA-binding transcription factor activity"/>
    <property type="evidence" value="ECO:0007669"/>
    <property type="project" value="UniProtKB-UniRule"/>
</dbReference>
<accession>A0A0G1GE67</accession>
<dbReference type="PROSITE" id="PS51740">
    <property type="entry name" value="SPOVT_ABRB"/>
    <property type="match status" value="1"/>
</dbReference>
<dbReference type="InterPro" id="IPR007159">
    <property type="entry name" value="SpoVT-AbrB_dom"/>
</dbReference>
<dbReference type="InterPro" id="IPR003444">
    <property type="entry name" value="MraZ"/>
</dbReference>
<evidence type="ECO:0000256" key="6">
    <source>
        <dbReference type="ARBA" id="ARBA00023163"/>
    </source>
</evidence>
<evidence type="ECO:0000313" key="10">
    <source>
        <dbReference type="Proteomes" id="UP000034090"/>
    </source>
</evidence>
<evidence type="ECO:0000259" key="8">
    <source>
        <dbReference type="PROSITE" id="PS51740"/>
    </source>
</evidence>
<name>A0A0G1GE67_9BACT</name>
<dbReference type="InterPro" id="IPR035644">
    <property type="entry name" value="MraZ_C"/>
</dbReference>
<dbReference type="AlphaFoldDB" id="A0A0G1GE67"/>
<keyword evidence="4 7" id="KW-0805">Transcription regulation</keyword>
<evidence type="ECO:0000256" key="5">
    <source>
        <dbReference type="ARBA" id="ARBA00023125"/>
    </source>
</evidence>
<comment type="caution">
    <text evidence="9">The sequence shown here is derived from an EMBL/GenBank/DDBJ whole genome shotgun (WGS) entry which is preliminary data.</text>
</comment>
<dbReference type="NCBIfam" id="TIGR00242">
    <property type="entry name" value="division/cell wall cluster transcriptional repressor MraZ"/>
    <property type="match status" value="1"/>
</dbReference>
<evidence type="ECO:0000256" key="7">
    <source>
        <dbReference type="HAMAP-Rule" id="MF_01008"/>
    </source>
</evidence>
<dbReference type="InterPro" id="IPR020603">
    <property type="entry name" value="MraZ_dom"/>
</dbReference>
<reference evidence="9 10" key="1">
    <citation type="journal article" date="2015" name="Nature">
        <title>rRNA introns, odd ribosomes, and small enigmatic genomes across a large radiation of phyla.</title>
        <authorList>
            <person name="Brown C.T."/>
            <person name="Hug L.A."/>
            <person name="Thomas B.C."/>
            <person name="Sharon I."/>
            <person name="Castelle C.J."/>
            <person name="Singh A."/>
            <person name="Wilkins M.J."/>
            <person name="Williams K.H."/>
            <person name="Banfield J.F."/>
        </authorList>
    </citation>
    <scope>NUCLEOTIDE SEQUENCE [LARGE SCALE GENOMIC DNA]</scope>
</reference>
<evidence type="ECO:0000313" key="9">
    <source>
        <dbReference type="EMBL" id="KKS97158.1"/>
    </source>
</evidence>
<dbReference type="HAMAP" id="MF_01008">
    <property type="entry name" value="MraZ"/>
    <property type="match status" value="1"/>
</dbReference>
<organism evidence="9 10">
    <name type="scientific">Candidatus Woesebacteria bacterium GW2011_GWB1_43_14</name>
    <dbReference type="NCBI Taxonomy" id="1618578"/>
    <lineage>
        <taxon>Bacteria</taxon>
        <taxon>Candidatus Woeseibacteriota</taxon>
    </lineage>
</organism>
<comment type="subcellular location">
    <subcellularLocation>
        <location evidence="7">Cytoplasm</location>
        <location evidence="7">Nucleoid</location>
    </subcellularLocation>
</comment>
<dbReference type="GO" id="GO:2000143">
    <property type="term" value="P:negative regulation of DNA-templated transcription initiation"/>
    <property type="evidence" value="ECO:0007669"/>
    <property type="project" value="TreeGrafter"/>
</dbReference>
<dbReference type="CDD" id="cd16320">
    <property type="entry name" value="MraZ_N"/>
    <property type="match status" value="1"/>
</dbReference>
<protein>
    <recommendedName>
        <fullName evidence="1 7">Transcriptional regulator MraZ</fullName>
    </recommendedName>
</protein>
<dbReference type="Proteomes" id="UP000034090">
    <property type="component" value="Unassembled WGS sequence"/>
</dbReference>
<keyword evidence="2 7" id="KW-0963">Cytoplasm</keyword>
<gene>
    <name evidence="7" type="primary">mraZ</name>
    <name evidence="9" type="ORF">UV74_C0013G0280</name>
</gene>
<dbReference type="EMBL" id="LCFQ01000013">
    <property type="protein sequence ID" value="KKS97158.1"/>
    <property type="molecule type" value="Genomic_DNA"/>
</dbReference>
<proteinExistence type="inferred from homology"/>
<dbReference type="STRING" id="1618578.UV74_C0013G0280"/>
<dbReference type="SUPFAM" id="SSF89447">
    <property type="entry name" value="AbrB/MazE/MraZ-like"/>
    <property type="match status" value="1"/>
</dbReference>
<dbReference type="Pfam" id="PF02381">
    <property type="entry name" value="MraZ"/>
    <property type="match status" value="2"/>
</dbReference>
<keyword evidence="5 7" id="KW-0238">DNA-binding</keyword>
<dbReference type="GO" id="GO:0005737">
    <property type="term" value="C:cytoplasm"/>
    <property type="evidence" value="ECO:0007669"/>
    <property type="project" value="UniProtKB-UniRule"/>
</dbReference>
<dbReference type="InterPro" id="IPR037914">
    <property type="entry name" value="SpoVT-AbrB_sf"/>
</dbReference>
<keyword evidence="3" id="KW-0677">Repeat</keyword>
<evidence type="ECO:0000256" key="1">
    <source>
        <dbReference type="ARBA" id="ARBA00013860"/>
    </source>
</evidence>
<keyword evidence="6 7" id="KW-0804">Transcription</keyword>
<dbReference type="InterPro" id="IPR038619">
    <property type="entry name" value="MraZ_sf"/>
</dbReference>
<dbReference type="PANTHER" id="PTHR34701">
    <property type="entry name" value="TRANSCRIPTIONAL REGULATOR MRAZ"/>
    <property type="match status" value="1"/>
</dbReference>
<dbReference type="CDD" id="cd16321">
    <property type="entry name" value="MraZ_C"/>
    <property type="match status" value="1"/>
</dbReference>
<feature type="domain" description="SpoVT-AbrB" evidence="8">
    <location>
        <begin position="77"/>
        <end position="120"/>
    </location>
</feature>
<evidence type="ECO:0000256" key="4">
    <source>
        <dbReference type="ARBA" id="ARBA00023015"/>
    </source>
</evidence>
<comment type="similarity">
    <text evidence="7">Belongs to the MraZ family.</text>
</comment>